<keyword evidence="1" id="KW-0812">Transmembrane</keyword>
<evidence type="ECO:0000313" key="3">
    <source>
        <dbReference type="Proteomes" id="UP000034565"/>
    </source>
</evidence>
<sequence length="85" mass="9454">MRSGEIPLGKTLLVGRLIGDLKRIAWVLRKAGAGLVLVAILGVGWIYTPLIVAEINYKISNFKFLISKQIQSSKIKIKNIDEYSI</sequence>
<gene>
    <name evidence="2" type="ORF">UX92_C0037G0009</name>
</gene>
<feature type="non-terminal residue" evidence="2">
    <location>
        <position position="85"/>
    </location>
</feature>
<comment type="caution">
    <text evidence="2">The sequence shown here is derived from an EMBL/GenBank/DDBJ whole genome shotgun (WGS) entry which is preliminary data.</text>
</comment>
<evidence type="ECO:0000313" key="2">
    <source>
        <dbReference type="EMBL" id="KKU66594.1"/>
    </source>
</evidence>
<name>A0A0G1SAT5_9BACT</name>
<organism evidence="2 3">
    <name type="scientific">Candidatus Amesbacteria bacterium GW2011_GWA1_47_20</name>
    <dbReference type="NCBI Taxonomy" id="1618354"/>
    <lineage>
        <taxon>Bacteria</taxon>
        <taxon>Candidatus Amesiibacteriota</taxon>
    </lineage>
</organism>
<dbReference type="EMBL" id="LCOA01000037">
    <property type="protein sequence ID" value="KKU66594.1"/>
    <property type="molecule type" value="Genomic_DNA"/>
</dbReference>
<protein>
    <submittedName>
        <fullName evidence="2">Uncharacterized protein</fullName>
    </submittedName>
</protein>
<feature type="transmembrane region" description="Helical" evidence="1">
    <location>
        <begin position="31"/>
        <end position="53"/>
    </location>
</feature>
<keyword evidence="1" id="KW-0472">Membrane</keyword>
<keyword evidence="1" id="KW-1133">Transmembrane helix</keyword>
<evidence type="ECO:0000256" key="1">
    <source>
        <dbReference type="SAM" id="Phobius"/>
    </source>
</evidence>
<reference evidence="2 3" key="1">
    <citation type="journal article" date="2015" name="Nature">
        <title>rRNA introns, odd ribosomes, and small enigmatic genomes across a large radiation of phyla.</title>
        <authorList>
            <person name="Brown C.T."/>
            <person name="Hug L.A."/>
            <person name="Thomas B.C."/>
            <person name="Sharon I."/>
            <person name="Castelle C.J."/>
            <person name="Singh A."/>
            <person name="Wilkins M.J."/>
            <person name="Williams K.H."/>
            <person name="Banfield J.F."/>
        </authorList>
    </citation>
    <scope>NUCLEOTIDE SEQUENCE [LARGE SCALE GENOMIC DNA]</scope>
</reference>
<dbReference type="AlphaFoldDB" id="A0A0G1SAT5"/>
<accession>A0A0G1SAT5</accession>
<proteinExistence type="predicted"/>
<dbReference type="Proteomes" id="UP000034565">
    <property type="component" value="Unassembled WGS sequence"/>
</dbReference>